<dbReference type="Proteomes" id="UP000707138">
    <property type="component" value="Unassembled WGS sequence"/>
</dbReference>
<feature type="active site" description="Schiff-base intermediate with substrate" evidence="12">
    <location>
        <position position="164"/>
    </location>
</feature>
<comment type="subunit">
    <text evidence="12">Homotetramer; dimer of dimers.</text>
</comment>
<evidence type="ECO:0000256" key="1">
    <source>
        <dbReference type="ARBA" id="ARBA00003294"/>
    </source>
</evidence>
<evidence type="ECO:0000256" key="9">
    <source>
        <dbReference type="ARBA" id="ARBA00023239"/>
    </source>
</evidence>
<proteinExistence type="inferred from homology"/>
<evidence type="ECO:0000256" key="8">
    <source>
        <dbReference type="ARBA" id="ARBA00023154"/>
    </source>
</evidence>
<feature type="binding site" evidence="12">
    <location>
        <position position="206"/>
    </location>
    <ligand>
        <name>pyruvate</name>
        <dbReference type="ChEBI" id="CHEBI:15361"/>
    </ligand>
</feature>
<evidence type="ECO:0000256" key="5">
    <source>
        <dbReference type="ARBA" id="ARBA00022490"/>
    </source>
</evidence>
<keyword evidence="15" id="KW-1185">Reference proteome</keyword>
<dbReference type="PIRSF" id="PIRSF001365">
    <property type="entry name" value="DHDPS"/>
    <property type="match status" value="1"/>
</dbReference>
<dbReference type="Gene3D" id="3.20.20.70">
    <property type="entry name" value="Aldolase class I"/>
    <property type="match status" value="1"/>
</dbReference>
<protein>
    <recommendedName>
        <fullName evidence="4 12">4-hydroxy-tetrahydrodipicolinate synthase</fullName>
        <shortName evidence="12">HTPA synthase</shortName>
        <ecNumber evidence="4 12">4.3.3.7</ecNumber>
    </recommendedName>
</protein>
<dbReference type="HAMAP" id="MF_00418">
    <property type="entry name" value="DapA"/>
    <property type="match status" value="1"/>
</dbReference>
<evidence type="ECO:0000256" key="12">
    <source>
        <dbReference type="HAMAP-Rule" id="MF_00418"/>
    </source>
</evidence>
<organism evidence="14 15">
    <name type="scientific">Veillonella magna</name>
    <dbReference type="NCBI Taxonomy" id="464322"/>
    <lineage>
        <taxon>Bacteria</taxon>
        <taxon>Bacillati</taxon>
        <taxon>Bacillota</taxon>
        <taxon>Negativicutes</taxon>
        <taxon>Veillonellales</taxon>
        <taxon>Veillonellaceae</taxon>
        <taxon>Veillonella</taxon>
    </lineage>
</organism>
<evidence type="ECO:0000256" key="11">
    <source>
        <dbReference type="ARBA" id="ARBA00047836"/>
    </source>
</evidence>
<dbReference type="InterPro" id="IPR005263">
    <property type="entry name" value="DapA"/>
</dbReference>
<dbReference type="PRINTS" id="PR00146">
    <property type="entry name" value="DHPICSNTHASE"/>
</dbReference>
<feature type="active site" description="Proton donor/acceptor" evidence="12">
    <location>
        <position position="135"/>
    </location>
</feature>
<comment type="subcellular location">
    <subcellularLocation>
        <location evidence="12">Cytoplasm</location>
    </subcellularLocation>
</comment>
<comment type="similarity">
    <text evidence="3 12 13">Belongs to the DapA family.</text>
</comment>
<name>A0ABS2GES9_9FIRM</name>
<reference evidence="14 15" key="1">
    <citation type="journal article" date="2021" name="Sci. Rep.">
        <title>The distribution of antibiotic resistance genes in chicken gut microbiota commensals.</title>
        <authorList>
            <person name="Juricova H."/>
            <person name="Matiasovicova J."/>
            <person name="Kubasova T."/>
            <person name="Cejkova D."/>
            <person name="Rychlik I."/>
        </authorList>
    </citation>
    <scope>NUCLEOTIDE SEQUENCE [LARGE SCALE GENOMIC DNA]</scope>
    <source>
        <strain evidence="14 15">An537</strain>
    </source>
</reference>
<keyword evidence="7 12" id="KW-0220">Diaminopimelate biosynthesis</keyword>
<dbReference type="EC" id="4.3.3.7" evidence="4 12"/>
<comment type="catalytic activity">
    <reaction evidence="11 12">
        <text>L-aspartate 4-semialdehyde + pyruvate = (2S,4S)-4-hydroxy-2,3,4,5-tetrahydrodipicolinate + H2O + H(+)</text>
        <dbReference type="Rhea" id="RHEA:34171"/>
        <dbReference type="ChEBI" id="CHEBI:15361"/>
        <dbReference type="ChEBI" id="CHEBI:15377"/>
        <dbReference type="ChEBI" id="CHEBI:15378"/>
        <dbReference type="ChEBI" id="CHEBI:67139"/>
        <dbReference type="ChEBI" id="CHEBI:537519"/>
        <dbReference type="EC" id="4.3.3.7"/>
    </reaction>
</comment>
<accession>A0ABS2GES9</accession>
<dbReference type="InterPro" id="IPR002220">
    <property type="entry name" value="DapA-like"/>
</dbReference>
<feature type="site" description="Part of a proton relay during catalysis" evidence="12">
    <location>
        <position position="46"/>
    </location>
</feature>
<evidence type="ECO:0000256" key="7">
    <source>
        <dbReference type="ARBA" id="ARBA00022915"/>
    </source>
</evidence>
<evidence type="ECO:0000256" key="10">
    <source>
        <dbReference type="ARBA" id="ARBA00023270"/>
    </source>
</evidence>
<evidence type="ECO:0000313" key="15">
    <source>
        <dbReference type="Proteomes" id="UP000707138"/>
    </source>
</evidence>
<dbReference type="PANTHER" id="PTHR12128">
    <property type="entry name" value="DIHYDRODIPICOLINATE SYNTHASE"/>
    <property type="match status" value="1"/>
</dbReference>
<sequence length="292" mass="31173">MKTLGRVLTAMITPFHADGSVDFDGAVALANHLLDNGSDGIVVCGTTGESPTIANEDKLTLFRRIVDVCGDKGSIIANTGSNDTLRSVEFTKQAAATGVDAVMAVVPYYNKPNQKGLYAHFKAIAEATTLPIIVYNVPGRTGGKIIPATIEQLHRDFPNIAAVKEASGDVNVASEIYRRIPTDFMIYSGDDGLTLPILAVGGCGIISVAAHVVGKDLNEMIQAFERGEVTKAREIHARLLPIFDAMFVTTNPIPVKYAVRRLGLPAGPFHLPMCEPSEEEAAVIDAALKMIK</sequence>
<gene>
    <name evidence="12 14" type="primary">dapA</name>
    <name evidence="14" type="ORF">H6A01_00415</name>
</gene>
<dbReference type="PANTHER" id="PTHR12128:SF66">
    <property type="entry name" value="4-HYDROXY-2-OXOGLUTARATE ALDOLASE, MITOCHONDRIAL"/>
    <property type="match status" value="1"/>
</dbReference>
<evidence type="ECO:0000256" key="2">
    <source>
        <dbReference type="ARBA" id="ARBA00005120"/>
    </source>
</evidence>
<evidence type="ECO:0000256" key="4">
    <source>
        <dbReference type="ARBA" id="ARBA00012086"/>
    </source>
</evidence>
<evidence type="ECO:0000256" key="6">
    <source>
        <dbReference type="ARBA" id="ARBA00022605"/>
    </source>
</evidence>
<keyword evidence="6 12" id="KW-0028">Amino-acid biosynthesis</keyword>
<keyword evidence="5 12" id="KW-0963">Cytoplasm</keyword>
<dbReference type="GO" id="GO:0008840">
    <property type="term" value="F:4-hydroxy-tetrahydrodipicolinate synthase activity"/>
    <property type="evidence" value="ECO:0007669"/>
    <property type="project" value="UniProtKB-EC"/>
</dbReference>
<comment type="pathway">
    <text evidence="2 12">Amino-acid biosynthesis; L-lysine biosynthesis via DAP pathway; (S)-tetrahydrodipicolinate from L-aspartate: step 3/4.</text>
</comment>
<feature type="site" description="Part of a proton relay during catalysis" evidence="12">
    <location>
        <position position="109"/>
    </location>
</feature>
<dbReference type="InterPro" id="IPR013785">
    <property type="entry name" value="Aldolase_TIM"/>
</dbReference>
<comment type="caution">
    <text evidence="14">The sequence shown here is derived from an EMBL/GenBank/DDBJ whole genome shotgun (WGS) entry which is preliminary data.</text>
</comment>
<feature type="binding site" evidence="12">
    <location>
        <position position="47"/>
    </location>
    <ligand>
        <name>pyruvate</name>
        <dbReference type="ChEBI" id="CHEBI:15361"/>
    </ligand>
</feature>
<dbReference type="InterPro" id="IPR020625">
    <property type="entry name" value="Schiff_base-form_aldolases_AS"/>
</dbReference>
<dbReference type="EMBL" id="JACJLA010000001">
    <property type="protein sequence ID" value="MBM6911787.1"/>
    <property type="molecule type" value="Genomic_DNA"/>
</dbReference>
<keyword evidence="9 12" id="KW-0456">Lyase</keyword>
<comment type="function">
    <text evidence="1 12">Catalyzes the condensation of (S)-aspartate-beta-semialdehyde [(S)-ASA] and pyruvate to 4-hydroxy-tetrahydrodipicolinate (HTPA).</text>
</comment>
<dbReference type="RefSeq" id="WP_205087120.1">
    <property type="nucleotide sequence ID" value="NZ_JACJLA010000001.1"/>
</dbReference>
<keyword evidence="10 12" id="KW-0704">Schiff base</keyword>
<dbReference type="PROSITE" id="PS00666">
    <property type="entry name" value="DHDPS_2"/>
    <property type="match status" value="1"/>
</dbReference>
<dbReference type="CDD" id="cd00950">
    <property type="entry name" value="DHDPS"/>
    <property type="match status" value="1"/>
</dbReference>
<dbReference type="SMART" id="SM01130">
    <property type="entry name" value="DHDPS"/>
    <property type="match status" value="1"/>
</dbReference>
<evidence type="ECO:0000256" key="13">
    <source>
        <dbReference type="PIRNR" id="PIRNR001365"/>
    </source>
</evidence>
<evidence type="ECO:0000256" key="3">
    <source>
        <dbReference type="ARBA" id="ARBA00007592"/>
    </source>
</evidence>
<dbReference type="NCBIfam" id="TIGR00674">
    <property type="entry name" value="dapA"/>
    <property type="match status" value="1"/>
</dbReference>
<evidence type="ECO:0000313" key="14">
    <source>
        <dbReference type="EMBL" id="MBM6911787.1"/>
    </source>
</evidence>
<dbReference type="Pfam" id="PF00701">
    <property type="entry name" value="DHDPS"/>
    <property type="match status" value="1"/>
</dbReference>
<dbReference type="SUPFAM" id="SSF51569">
    <property type="entry name" value="Aldolase"/>
    <property type="match status" value="1"/>
</dbReference>
<keyword evidence="8 12" id="KW-0457">Lysine biosynthesis</keyword>
<comment type="caution">
    <text evidence="12">Was originally thought to be a dihydrodipicolinate synthase (DHDPS), catalyzing the condensation of (S)-aspartate-beta-semialdehyde [(S)-ASA] and pyruvate to dihydrodipicolinate (DHDP). However, it was shown in E.coli that the product of the enzymatic reaction is not dihydrodipicolinate but in fact (4S)-4-hydroxy-2,3,4,5-tetrahydro-(2S)-dipicolinic acid (HTPA), and that the consecutive dehydration reaction leading to DHDP is not spontaneous but catalyzed by DapB.</text>
</comment>